<feature type="binding site" evidence="5">
    <location>
        <position position="209"/>
    </location>
    <ligand>
        <name>Mg(2+)</name>
        <dbReference type="ChEBI" id="CHEBI:18420"/>
        <label>1</label>
        <note>catalytic</note>
    </ligand>
</feature>
<dbReference type="RefSeq" id="WP_067978006.1">
    <property type="nucleotide sequence ID" value="NZ_CP014163.1"/>
</dbReference>
<feature type="binding site" evidence="5">
    <location>
        <position position="87"/>
    </location>
    <ligand>
        <name>Mg(2+)</name>
        <dbReference type="ChEBI" id="CHEBI:18420"/>
        <label>1</label>
        <note>catalytic</note>
    </ligand>
</feature>
<feature type="binding site" evidence="5">
    <location>
        <position position="85"/>
    </location>
    <ligand>
        <name>Mg(2+)</name>
        <dbReference type="ChEBI" id="CHEBI:18420"/>
        <label>1</label>
        <note>catalytic</note>
    </ligand>
</feature>
<gene>
    <name evidence="6" type="ORF">AWM75_02900</name>
</gene>
<evidence type="ECO:0000256" key="3">
    <source>
        <dbReference type="ARBA" id="ARBA00022801"/>
    </source>
</evidence>
<dbReference type="OrthoDB" id="9772456at2"/>
<dbReference type="STRING" id="128944.AWM75_02900"/>
<keyword evidence="7" id="KW-1185">Reference proteome</keyword>
<comment type="cofactor">
    <cofactor evidence="1 5">
        <name>Mg(2+)</name>
        <dbReference type="ChEBI" id="CHEBI:18420"/>
    </cofactor>
</comment>
<dbReference type="InterPro" id="IPR000760">
    <property type="entry name" value="Inositol_monophosphatase-like"/>
</dbReference>
<dbReference type="PRINTS" id="PR00377">
    <property type="entry name" value="IMPHPHTASES"/>
</dbReference>
<evidence type="ECO:0000256" key="5">
    <source>
        <dbReference type="PIRSR" id="PIRSR600760-2"/>
    </source>
</evidence>
<dbReference type="GO" id="GO:0008934">
    <property type="term" value="F:inositol monophosphate 1-phosphatase activity"/>
    <property type="evidence" value="ECO:0007669"/>
    <property type="project" value="TreeGrafter"/>
</dbReference>
<dbReference type="GO" id="GO:0046872">
    <property type="term" value="F:metal ion binding"/>
    <property type="evidence" value="ECO:0007669"/>
    <property type="project" value="UniProtKB-KW"/>
</dbReference>
<evidence type="ECO:0000256" key="1">
    <source>
        <dbReference type="ARBA" id="ARBA00001946"/>
    </source>
</evidence>
<dbReference type="CDD" id="cd01637">
    <property type="entry name" value="IMPase_like"/>
    <property type="match status" value="1"/>
</dbReference>
<evidence type="ECO:0000256" key="2">
    <source>
        <dbReference type="ARBA" id="ARBA00022723"/>
    </source>
</evidence>
<protein>
    <submittedName>
        <fullName evidence="6">Uncharacterized protein</fullName>
    </submittedName>
</protein>
<dbReference type="SUPFAM" id="SSF56655">
    <property type="entry name" value="Carbohydrate phosphatase"/>
    <property type="match status" value="1"/>
</dbReference>
<organism evidence="6 7">
    <name type="scientific">Aerococcus urinaehominis</name>
    <dbReference type="NCBI Taxonomy" id="128944"/>
    <lineage>
        <taxon>Bacteria</taxon>
        <taxon>Bacillati</taxon>
        <taxon>Bacillota</taxon>
        <taxon>Bacilli</taxon>
        <taxon>Lactobacillales</taxon>
        <taxon>Aerococcaceae</taxon>
        <taxon>Aerococcus</taxon>
    </lineage>
</organism>
<keyword evidence="2 5" id="KW-0479">Metal-binding</keyword>
<proteinExistence type="predicted"/>
<feature type="binding site" evidence="5">
    <location>
        <position position="88"/>
    </location>
    <ligand>
        <name>Mg(2+)</name>
        <dbReference type="ChEBI" id="CHEBI:18420"/>
        <label>1</label>
        <note>catalytic</note>
    </ligand>
</feature>
<sequence length="262" mass="29469">MERELAGLVKDWVHQAGDYIRQHMQADLKVTSKSSRTDLVTELDQWTEKFLRTKISQAYPDHAVMGEEAMGTNPTSMAGPVWIIDPIDGTANFVSQQENFVIMLAFYQDGQGRFAAIYDPIRDRYLEAIKGQGVYLNDQPLKLRFADRQLDQGLVACNGHMALKNQLNIQAILDQSMGVRMYGSAGIEIMSLVKGATIAYISPRLKPWDIAAGAVICQELGLVCRQFDGQEIDLMTTNPTIFAYPSVYQKIRQHLDHELAKQ</sequence>
<accession>A0A109RGK0</accession>
<dbReference type="Gene3D" id="3.40.190.80">
    <property type="match status" value="1"/>
</dbReference>
<dbReference type="PROSITE" id="PS00629">
    <property type="entry name" value="IMP_1"/>
    <property type="match status" value="1"/>
</dbReference>
<dbReference type="FunFam" id="3.30.540.10:FF:000003">
    <property type="entry name" value="Inositol-1-monophosphatase"/>
    <property type="match status" value="1"/>
</dbReference>
<keyword evidence="4 5" id="KW-0460">Magnesium</keyword>
<dbReference type="EMBL" id="CP014163">
    <property type="protein sequence ID" value="AMB99008.1"/>
    <property type="molecule type" value="Genomic_DNA"/>
</dbReference>
<dbReference type="GO" id="GO:0007165">
    <property type="term" value="P:signal transduction"/>
    <property type="evidence" value="ECO:0007669"/>
    <property type="project" value="TreeGrafter"/>
</dbReference>
<keyword evidence="3" id="KW-0378">Hydrolase</keyword>
<evidence type="ECO:0000313" key="6">
    <source>
        <dbReference type="EMBL" id="AMB99008.1"/>
    </source>
</evidence>
<dbReference type="PANTHER" id="PTHR20854:SF4">
    <property type="entry name" value="INOSITOL-1-MONOPHOSPHATASE-RELATED"/>
    <property type="match status" value="1"/>
</dbReference>
<dbReference type="InterPro" id="IPR020583">
    <property type="entry name" value="Inositol_monoP_metal-BS"/>
</dbReference>
<dbReference type="PANTHER" id="PTHR20854">
    <property type="entry name" value="INOSITOL MONOPHOSPHATASE"/>
    <property type="match status" value="1"/>
</dbReference>
<dbReference type="Pfam" id="PF00459">
    <property type="entry name" value="Inositol_P"/>
    <property type="match status" value="1"/>
</dbReference>
<feature type="binding site" evidence="5">
    <location>
        <position position="67"/>
    </location>
    <ligand>
        <name>Mg(2+)</name>
        <dbReference type="ChEBI" id="CHEBI:18420"/>
        <label>1</label>
        <note>catalytic</note>
    </ligand>
</feature>
<dbReference type="Proteomes" id="UP000062260">
    <property type="component" value="Chromosome"/>
</dbReference>
<reference evidence="6 7" key="1">
    <citation type="journal article" date="2016" name="Genome Announc.">
        <title>Complete Genome Sequences of Aerococcus christensenii CCUG 28831T, Aerococcus sanguinicola CCUG 43001T, Aerococcus urinae CCUG 36881T, Aerococcus urinaeequi CCUG 28094T, Aerococcus urinaehominis CCUG 42038 BT, and Aerococcus viridans CCUG 4311T.</title>
        <authorList>
            <person name="Carkaci D."/>
            <person name="Dargis R."/>
            <person name="Nielsen X.C."/>
            <person name="Skovgaard O."/>
            <person name="Fuursted K."/>
            <person name="Christensen J.J."/>
        </authorList>
    </citation>
    <scope>NUCLEOTIDE SEQUENCE [LARGE SCALE GENOMIC DNA]</scope>
    <source>
        <strain evidence="6 7">CCUG42038B</strain>
    </source>
</reference>
<evidence type="ECO:0000313" key="7">
    <source>
        <dbReference type="Proteomes" id="UP000062260"/>
    </source>
</evidence>
<dbReference type="Gene3D" id="3.30.540.10">
    <property type="entry name" value="Fructose-1,6-Bisphosphatase, subunit A, domain 1"/>
    <property type="match status" value="1"/>
</dbReference>
<dbReference type="KEGG" id="auh:AWM75_02900"/>
<dbReference type="GO" id="GO:0006020">
    <property type="term" value="P:inositol metabolic process"/>
    <property type="evidence" value="ECO:0007669"/>
    <property type="project" value="TreeGrafter"/>
</dbReference>
<dbReference type="AlphaFoldDB" id="A0A109RGK0"/>
<evidence type="ECO:0000256" key="4">
    <source>
        <dbReference type="ARBA" id="ARBA00022842"/>
    </source>
</evidence>
<reference evidence="7" key="2">
    <citation type="submission" date="2016-01" db="EMBL/GenBank/DDBJ databases">
        <title>Six Aerococcus type strain genome sequencing and assembly using PacBio and Illumina Hiseq.</title>
        <authorList>
            <person name="Carkaci D."/>
            <person name="Dargis R."/>
            <person name="Nielsen X.C."/>
            <person name="Skovgaard O."/>
            <person name="Fuursted K."/>
            <person name="Christensen J.J."/>
        </authorList>
    </citation>
    <scope>NUCLEOTIDE SEQUENCE [LARGE SCALE GENOMIC DNA]</scope>
    <source>
        <strain evidence="7">CCUG42038B</strain>
    </source>
</reference>
<name>A0A109RGK0_9LACT</name>